<evidence type="ECO:0000313" key="2">
    <source>
        <dbReference type="EMBL" id="MCL1629801.1"/>
    </source>
</evidence>
<dbReference type="Proteomes" id="UP001202550">
    <property type="component" value="Unassembled WGS sequence"/>
</dbReference>
<dbReference type="EMBL" id="JALZWP010000016">
    <property type="protein sequence ID" value="MCL1629801.1"/>
    <property type="molecule type" value="Genomic_DNA"/>
</dbReference>
<feature type="domain" description="Endonuclease/exonuclease/phosphatase" evidence="1">
    <location>
        <begin position="6"/>
        <end position="226"/>
    </location>
</feature>
<dbReference type="GO" id="GO:0004519">
    <property type="term" value="F:endonuclease activity"/>
    <property type="evidence" value="ECO:0007669"/>
    <property type="project" value="UniProtKB-KW"/>
</dbReference>
<keyword evidence="2" id="KW-0540">Nuclease</keyword>
<dbReference type="PANTHER" id="PTHR14859:SF1">
    <property type="entry name" value="PGAP2-INTERACTING PROTEIN"/>
    <property type="match status" value="1"/>
</dbReference>
<dbReference type="PANTHER" id="PTHR14859">
    <property type="entry name" value="CALCOFLUOR WHITE HYPERSENSITIVE PROTEIN PRECURSOR"/>
    <property type="match status" value="1"/>
</dbReference>
<keyword evidence="3" id="KW-1185">Reference proteome</keyword>
<gene>
    <name evidence="2" type="ORF">M3N55_13770</name>
</gene>
<evidence type="ECO:0000313" key="3">
    <source>
        <dbReference type="Proteomes" id="UP001202550"/>
    </source>
</evidence>
<dbReference type="Pfam" id="PF03372">
    <property type="entry name" value="Exo_endo_phos"/>
    <property type="match status" value="1"/>
</dbReference>
<proteinExistence type="predicted"/>
<comment type="caution">
    <text evidence="2">The sequence shown here is derived from an EMBL/GenBank/DDBJ whole genome shotgun (WGS) entry which is preliminary data.</text>
</comment>
<dbReference type="Gene3D" id="3.60.10.10">
    <property type="entry name" value="Endonuclease/exonuclease/phosphatase"/>
    <property type="match status" value="1"/>
</dbReference>
<name>A0ABT0M4L4_9RHOB</name>
<keyword evidence="2" id="KW-0255">Endonuclease</keyword>
<dbReference type="InterPro" id="IPR005135">
    <property type="entry name" value="Endo/exonuclease/phosphatase"/>
</dbReference>
<sequence>MTIVGSYNIHKAVGTDLRRDPSRVVQVIAEMGADIVGLQEVDRRFGDRRGVLDPTRLAAETGLTPVMLTDRLGKAAHGWHGNLLLVRGALVERAEAISLPGLEPRGAIMADIRLHGQPLRVITAHLGLLRQSRLLQSRLLARHVAATDGRPTLVMGDFNEWRLGADCGLMPLRRELRAVKRSALTRPSFPARMPVLPLDRIMACPQLDLHDLRAHDSPLARRASDHLPLRAALRLPQAQSAVM</sequence>
<accession>A0ABT0M4L4</accession>
<reference evidence="2 3" key="1">
    <citation type="submission" date="2022-05" db="EMBL/GenBank/DDBJ databases">
        <title>Seasonal and diel survey of microbial diversity of the Tyrrhenian coast.</title>
        <authorList>
            <person name="Gattoni G."/>
            <person name="Corral P."/>
        </authorList>
    </citation>
    <scope>NUCLEOTIDE SEQUENCE [LARGE SCALE GENOMIC DNA]</scope>
    <source>
        <strain evidence="2 3">V10</strain>
    </source>
</reference>
<dbReference type="SUPFAM" id="SSF56219">
    <property type="entry name" value="DNase I-like"/>
    <property type="match status" value="1"/>
</dbReference>
<dbReference type="RefSeq" id="WP_249060052.1">
    <property type="nucleotide sequence ID" value="NZ_JALZWP010000016.1"/>
</dbReference>
<keyword evidence="2" id="KW-0378">Hydrolase</keyword>
<dbReference type="InterPro" id="IPR036691">
    <property type="entry name" value="Endo/exonu/phosph_ase_sf"/>
</dbReference>
<protein>
    <submittedName>
        <fullName evidence="2">Endonuclease/exonuclease/phosphatase family protein</fullName>
    </submittedName>
</protein>
<evidence type="ECO:0000259" key="1">
    <source>
        <dbReference type="Pfam" id="PF03372"/>
    </source>
</evidence>
<dbReference type="InterPro" id="IPR051916">
    <property type="entry name" value="GPI-anchor_lipid_remodeler"/>
</dbReference>
<organism evidence="2 3">
    <name type="scientific">Roseinatronobacter domitianus</name>
    <dbReference type="NCBI Taxonomy" id="2940293"/>
    <lineage>
        <taxon>Bacteria</taxon>
        <taxon>Pseudomonadati</taxon>
        <taxon>Pseudomonadota</taxon>
        <taxon>Alphaproteobacteria</taxon>
        <taxon>Rhodobacterales</taxon>
        <taxon>Paracoccaceae</taxon>
        <taxon>Roseinatronobacter</taxon>
    </lineage>
</organism>